<dbReference type="OMA" id="AVTMIHA"/>
<evidence type="ECO:0000256" key="2">
    <source>
        <dbReference type="ARBA" id="ARBA00022737"/>
    </source>
</evidence>
<evidence type="ECO:0000256" key="1">
    <source>
        <dbReference type="ARBA" id="ARBA00022574"/>
    </source>
</evidence>
<gene>
    <name evidence="5" type="ORF">Fcan01_05667</name>
</gene>
<dbReference type="AlphaFoldDB" id="A0A226ESI5"/>
<evidence type="ECO:0000256" key="4">
    <source>
        <dbReference type="SAM" id="MobiDB-lite"/>
    </source>
</evidence>
<keyword evidence="2" id="KW-0677">Repeat</keyword>
<comment type="caution">
    <text evidence="5">The sequence shown here is derived from an EMBL/GenBank/DDBJ whole genome shotgun (WGS) entry which is preliminary data.</text>
</comment>
<reference evidence="5 6" key="1">
    <citation type="submission" date="2015-12" db="EMBL/GenBank/DDBJ databases">
        <title>The genome of Folsomia candida.</title>
        <authorList>
            <person name="Faddeeva A."/>
            <person name="Derks M.F."/>
            <person name="Anvar Y."/>
            <person name="Smit S."/>
            <person name="Van Straalen N."/>
            <person name="Roelofs D."/>
        </authorList>
    </citation>
    <scope>NUCLEOTIDE SEQUENCE [LARGE SCALE GENOMIC DNA]</scope>
    <source>
        <strain evidence="5 6">VU population</strain>
        <tissue evidence="5">Whole body</tissue>
    </source>
</reference>
<accession>A0A226ESI5</accession>
<dbReference type="PANTHER" id="PTHR11227">
    <property type="entry name" value="WD-REPEAT PROTEIN INTERACTING WITH PHOSPHOINOSIDES WIPI -RELATED"/>
    <property type="match status" value="1"/>
</dbReference>
<dbReference type="InterPro" id="IPR048720">
    <property type="entry name" value="PROPPIN"/>
</dbReference>
<dbReference type="SUPFAM" id="SSF50978">
    <property type="entry name" value="WD40 repeat-like"/>
    <property type="match status" value="1"/>
</dbReference>
<organism evidence="5 6">
    <name type="scientific">Folsomia candida</name>
    <name type="common">Springtail</name>
    <dbReference type="NCBI Taxonomy" id="158441"/>
    <lineage>
        <taxon>Eukaryota</taxon>
        <taxon>Metazoa</taxon>
        <taxon>Ecdysozoa</taxon>
        <taxon>Arthropoda</taxon>
        <taxon>Hexapoda</taxon>
        <taxon>Collembola</taxon>
        <taxon>Entomobryomorpha</taxon>
        <taxon>Isotomoidea</taxon>
        <taxon>Isotomidae</taxon>
        <taxon>Proisotominae</taxon>
        <taxon>Folsomia</taxon>
    </lineage>
</organism>
<protein>
    <submittedName>
        <fullName evidence="5">WD repeat domain phosphoinositide-interacting protein 2</fullName>
    </submittedName>
</protein>
<dbReference type="EMBL" id="LNIX01000002">
    <property type="protein sequence ID" value="OXA59751.1"/>
    <property type="molecule type" value="Genomic_DNA"/>
</dbReference>
<dbReference type="InterPro" id="IPR015943">
    <property type="entry name" value="WD40/YVTN_repeat-like_dom_sf"/>
</dbReference>
<evidence type="ECO:0000313" key="6">
    <source>
        <dbReference type="Proteomes" id="UP000198287"/>
    </source>
</evidence>
<name>A0A226ESI5_FOLCA</name>
<evidence type="ECO:0000256" key="3">
    <source>
        <dbReference type="ARBA" id="ARBA00025740"/>
    </source>
</evidence>
<dbReference type="Pfam" id="PF21032">
    <property type="entry name" value="PROPPIN"/>
    <property type="match status" value="2"/>
</dbReference>
<proteinExistence type="inferred from homology"/>
<sequence>MGEEVLYVQFNQDYSSLAVGTGGEWTLVSLTSLEALDRIHEASAPDGVQIVERLFSSSLVAIVSLKSPRKLRVCHFKKGNEICNYSYQNTILGVRLNRARLVVCLENMLYIHNIRDMKILHTIRDTPLNEKGILALSINADNSFLAYPGSSSTGQVQVFDAFNLQAKIVIHAHASSLAALAFNLNGTLLATASSKGTVIRVFSTTDGSRLFEFRRGMKRRNEVKEELASPAASWMEWVKSSLPTQVTEVWAQGRSFATITTPFVETRSVVAVITVTEADGPKTRVIVGSYDGFLYVYGLNTQEGGECQLLKQYKLTGTGSDAKKCPSSSGPAGTASYAGVVKGHFSQSMSDSDKMLEMKNAIDQAGSSEKDFPTLE</sequence>
<dbReference type="OrthoDB" id="1667587at2759"/>
<evidence type="ECO:0000313" key="5">
    <source>
        <dbReference type="EMBL" id="OXA59751.1"/>
    </source>
</evidence>
<feature type="region of interest" description="Disordered" evidence="4">
    <location>
        <begin position="356"/>
        <end position="376"/>
    </location>
</feature>
<dbReference type="InterPro" id="IPR036322">
    <property type="entry name" value="WD40_repeat_dom_sf"/>
</dbReference>
<keyword evidence="1" id="KW-0853">WD repeat</keyword>
<comment type="similarity">
    <text evidence="3">Belongs to the WD repeat PROPPIN family.</text>
</comment>
<dbReference type="Gene3D" id="2.130.10.10">
    <property type="entry name" value="YVTN repeat-like/Quinoprotein amine dehydrogenase"/>
    <property type="match status" value="1"/>
</dbReference>
<keyword evidence="6" id="KW-1185">Reference proteome</keyword>
<dbReference type="STRING" id="158441.A0A226ESI5"/>
<dbReference type="Proteomes" id="UP000198287">
    <property type="component" value="Unassembled WGS sequence"/>
</dbReference>